<evidence type="ECO:0000256" key="7">
    <source>
        <dbReference type="ARBA" id="ARBA00022989"/>
    </source>
</evidence>
<evidence type="ECO:0000256" key="3">
    <source>
        <dbReference type="ARBA" id="ARBA00004991"/>
    </source>
</evidence>
<feature type="transmembrane region" description="Helical" evidence="9">
    <location>
        <begin position="271"/>
        <end position="290"/>
    </location>
</feature>
<dbReference type="EMBL" id="LWDL01000027">
    <property type="protein sequence ID" value="OQW50049.1"/>
    <property type="molecule type" value="Genomic_DNA"/>
</dbReference>
<dbReference type="STRING" id="1827387.A4S15_01060"/>
<comment type="pathway">
    <text evidence="2">Lipid metabolism; sphingolipid metabolism.</text>
</comment>
<accession>A0A1W9HRG4</accession>
<dbReference type="NCBIfam" id="TIGR03472">
    <property type="entry name" value="HpnI"/>
    <property type="match status" value="1"/>
</dbReference>
<dbReference type="GO" id="GO:0006679">
    <property type="term" value="P:glucosylceramide biosynthetic process"/>
    <property type="evidence" value="ECO:0007669"/>
    <property type="project" value="TreeGrafter"/>
</dbReference>
<comment type="pathway">
    <text evidence="3">Sphingolipid metabolism.</text>
</comment>
<dbReference type="CDD" id="cd02520">
    <property type="entry name" value="Glucosylceramide_synthase"/>
    <property type="match status" value="1"/>
</dbReference>
<keyword evidence="8 9" id="KW-0472">Membrane</keyword>
<dbReference type="AlphaFoldDB" id="A0A1W9HRG4"/>
<dbReference type="PANTHER" id="PTHR12726">
    <property type="entry name" value="CERAMIDE GLUCOSYLTRANSFERASE"/>
    <property type="match status" value="1"/>
</dbReference>
<dbReference type="GO" id="GO:0016020">
    <property type="term" value="C:membrane"/>
    <property type="evidence" value="ECO:0007669"/>
    <property type="project" value="UniProtKB-SubCell"/>
</dbReference>
<dbReference type="Pfam" id="PF13506">
    <property type="entry name" value="Glyco_transf_21"/>
    <property type="match status" value="1"/>
</dbReference>
<protein>
    <submittedName>
        <fullName evidence="10">Hopanoid biosynthesis associated glycosyl transferase HpnI</fullName>
    </submittedName>
</protein>
<gene>
    <name evidence="10" type="ORF">A4S15_01060</name>
</gene>
<evidence type="ECO:0000256" key="2">
    <source>
        <dbReference type="ARBA" id="ARBA00004760"/>
    </source>
</evidence>
<dbReference type="SUPFAM" id="SSF53448">
    <property type="entry name" value="Nucleotide-diphospho-sugar transferases"/>
    <property type="match status" value="1"/>
</dbReference>
<evidence type="ECO:0000256" key="6">
    <source>
        <dbReference type="ARBA" id="ARBA00022692"/>
    </source>
</evidence>
<evidence type="ECO:0000256" key="4">
    <source>
        <dbReference type="ARBA" id="ARBA00022676"/>
    </source>
</evidence>
<sequence length="383" mass="41825">MVVSWLWLFCTITAITSCVYTLGAGVAARRFANRINKKTHKNQSVTILKPLYGDEPELFENLVSFCRQDYAGSVQIIFGVQRPDDSAIAIIHQLTSAMPDRDIVLVIDERQHGANRKVSNLINMAARARHEIIVLADSDMRVMPDYLDIVVSTLDQPGVGLVTCLYRGQAVAGFWSQVAVQAIDTHFLPNVLVGLSLGLAHPCFGSTIALRRQTLEAIGGFAAVANHLADDYALGEAVRRQGLAIAIPPMAIAHCCGESGLRAMIAHEMRWARTIALVDPVGFAGSAITHTLPLSIIAFVVSGLNITSAAIVVLAIACRLILHINIARSFSLPRPRYWLGPLRDTLSFGVFVTCFFARAVDWRGQRYVVMSDGTMRQSEKTGL</sequence>
<evidence type="ECO:0000256" key="1">
    <source>
        <dbReference type="ARBA" id="ARBA00004141"/>
    </source>
</evidence>
<feature type="transmembrane region" description="Helical" evidence="9">
    <location>
        <begin position="6"/>
        <end position="28"/>
    </location>
</feature>
<evidence type="ECO:0000256" key="9">
    <source>
        <dbReference type="SAM" id="Phobius"/>
    </source>
</evidence>
<keyword evidence="5 10" id="KW-0808">Transferase</keyword>
<keyword evidence="6 9" id="KW-0812">Transmembrane</keyword>
<feature type="transmembrane region" description="Helical" evidence="9">
    <location>
        <begin position="296"/>
        <end position="322"/>
    </location>
</feature>
<proteinExistence type="predicted"/>
<dbReference type="Proteomes" id="UP000192872">
    <property type="component" value="Unassembled WGS sequence"/>
</dbReference>
<dbReference type="InterPro" id="IPR029044">
    <property type="entry name" value="Nucleotide-diphossugar_trans"/>
</dbReference>
<comment type="subcellular location">
    <subcellularLocation>
        <location evidence="1">Membrane</location>
        <topology evidence="1">Multi-pass membrane protein</topology>
    </subcellularLocation>
</comment>
<dbReference type="PANTHER" id="PTHR12726:SF0">
    <property type="entry name" value="CERAMIDE GLUCOSYLTRANSFERASE"/>
    <property type="match status" value="1"/>
</dbReference>
<evidence type="ECO:0000313" key="10">
    <source>
        <dbReference type="EMBL" id="OQW50049.1"/>
    </source>
</evidence>
<keyword evidence="7 9" id="KW-1133">Transmembrane helix</keyword>
<dbReference type="Gene3D" id="3.90.550.10">
    <property type="entry name" value="Spore Coat Polysaccharide Biosynthesis Protein SpsA, Chain A"/>
    <property type="match status" value="1"/>
</dbReference>
<reference evidence="10 11" key="1">
    <citation type="journal article" date="2017" name="Water Res.">
        <title>Comammox in drinking water systems.</title>
        <authorList>
            <person name="Wang Y."/>
            <person name="Ma L."/>
            <person name="Mao Y."/>
            <person name="Jiang X."/>
            <person name="Xia Y."/>
            <person name="Yu K."/>
            <person name="Li B."/>
            <person name="Zhang T."/>
        </authorList>
    </citation>
    <scope>NUCLEOTIDE SEQUENCE [LARGE SCALE GENOMIC DNA]</scope>
    <source>
        <strain evidence="10">SG_bin8</strain>
    </source>
</reference>
<evidence type="ECO:0000256" key="5">
    <source>
        <dbReference type="ARBA" id="ARBA00022679"/>
    </source>
</evidence>
<organism evidence="10 11">
    <name type="scientific">Candidatus Raskinella chloraquaticus</name>
    <dbReference type="NCBI Taxonomy" id="1951219"/>
    <lineage>
        <taxon>Bacteria</taxon>
        <taxon>Pseudomonadati</taxon>
        <taxon>Pseudomonadota</taxon>
        <taxon>Alphaproteobacteria</taxon>
        <taxon>Hyphomicrobiales</taxon>
        <taxon>Phreatobacteraceae</taxon>
        <taxon>Candidatus Raskinella</taxon>
    </lineage>
</organism>
<dbReference type="GO" id="GO:0008120">
    <property type="term" value="F:ceramide glucosyltransferase activity"/>
    <property type="evidence" value="ECO:0007669"/>
    <property type="project" value="TreeGrafter"/>
</dbReference>
<evidence type="ECO:0000313" key="11">
    <source>
        <dbReference type="Proteomes" id="UP000192872"/>
    </source>
</evidence>
<comment type="caution">
    <text evidence="10">The sequence shown here is derived from an EMBL/GenBank/DDBJ whole genome shotgun (WGS) entry which is preliminary data.</text>
</comment>
<keyword evidence="4" id="KW-0328">Glycosyltransferase</keyword>
<dbReference type="InterPro" id="IPR025993">
    <property type="entry name" value="Ceramide_glucosylTrfase"/>
</dbReference>
<dbReference type="InterPro" id="IPR017835">
    <property type="entry name" value="Hopen-assoc_HpnI"/>
</dbReference>
<evidence type="ECO:0000256" key="8">
    <source>
        <dbReference type="ARBA" id="ARBA00023136"/>
    </source>
</evidence>
<name>A0A1W9HRG4_9HYPH</name>